<gene>
    <name evidence="1" type="ORF">QJS35_23085</name>
</gene>
<name>A0ABV1KYZ6_9BACL</name>
<reference evidence="1 2" key="1">
    <citation type="journal article" date="2023" name="Genome Announc.">
        <title>Pan-Genome Analyses of the Genus Cohnella and Proposal of the Novel Species Cohnella silvisoli sp. nov., Isolated from Forest Soil.</title>
        <authorList>
            <person name="Wang C."/>
            <person name="Mao L."/>
            <person name="Bao G."/>
            <person name="Zhu H."/>
        </authorList>
    </citation>
    <scope>NUCLEOTIDE SEQUENCE [LARGE SCALE GENOMIC DNA]</scope>
    <source>
        <strain evidence="1 2">NL03-T5-1</strain>
    </source>
</reference>
<dbReference type="Proteomes" id="UP001493487">
    <property type="component" value="Unassembled WGS sequence"/>
</dbReference>
<evidence type="ECO:0008006" key="3">
    <source>
        <dbReference type="Google" id="ProtNLM"/>
    </source>
</evidence>
<dbReference type="EMBL" id="JASKHM010000014">
    <property type="protein sequence ID" value="MEQ4485278.1"/>
    <property type="molecule type" value="Genomic_DNA"/>
</dbReference>
<evidence type="ECO:0000313" key="1">
    <source>
        <dbReference type="EMBL" id="MEQ4485278.1"/>
    </source>
</evidence>
<protein>
    <recommendedName>
        <fullName evidence="3">XkdX family protein</fullName>
    </recommendedName>
</protein>
<organism evidence="1 2">
    <name type="scientific">Cohnella silvisoli</name>
    <dbReference type="NCBI Taxonomy" id="2873699"/>
    <lineage>
        <taxon>Bacteria</taxon>
        <taxon>Bacillati</taxon>
        <taxon>Bacillota</taxon>
        <taxon>Bacilli</taxon>
        <taxon>Bacillales</taxon>
        <taxon>Paenibacillaceae</taxon>
        <taxon>Cohnella</taxon>
    </lineage>
</organism>
<sequence length="44" mass="5012">MRTLVESLKRLYNADPPKVTIEKLDALLAEGKITQAEYEYITVS</sequence>
<accession>A0ABV1KYZ6</accession>
<comment type="caution">
    <text evidence="1">The sequence shown here is derived from an EMBL/GenBank/DDBJ whole genome shotgun (WGS) entry which is preliminary data.</text>
</comment>
<dbReference type="RefSeq" id="WP_255678679.1">
    <property type="nucleotide sequence ID" value="NZ_JAIOAP010000012.1"/>
</dbReference>
<evidence type="ECO:0000313" key="2">
    <source>
        <dbReference type="Proteomes" id="UP001493487"/>
    </source>
</evidence>
<keyword evidence="2" id="KW-1185">Reference proteome</keyword>
<proteinExistence type="predicted"/>